<dbReference type="PANTHER" id="PTHR44154:SF1">
    <property type="entry name" value="QUINONE OXIDOREDUCTASE"/>
    <property type="match status" value="1"/>
</dbReference>
<dbReference type="Gene3D" id="3.90.180.10">
    <property type="entry name" value="Medium-chain alcohol dehydrogenases, catalytic domain"/>
    <property type="match status" value="1"/>
</dbReference>
<dbReference type="SUPFAM" id="SSF50129">
    <property type="entry name" value="GroES-like"/>
    <property type="match status" value="1"/>
</dbReference>
<dbReference type="Proteomes" id="UP000000844">
    <property type="component" value="Chromosome"/>
</dbReference>
<dbReference type="InterPro" id="IPR020843">
    <property type="entry name" value="ER"/>
</dbReference>
<dbReference type="eggNOG" id="COG0604">
    <property type="taxonomic scope" value="Bacteria"/>
</dbReference>
<feature type="domain" description="Enoyl reductase (ER)" evidence="2">
    <location>
        <begin position="10"/>
        <end position="308"/>
    </location>
</feature>
<dbReference type="OrthoDB" id="3175656at2"/>
<dbReference type="InterPro" id="IPR013154">
    <property type="entry name" value="ADH-like_N"/>
</dbReference>
<proteinExistence type="predicted"/>
<dbReference type="SUPFAM" id="SSF51735">
    <property type="entry name" value="NAD(P)-binding Rossmann-fold domains"/>
    <property type="match status" value="1"/>
</dbReference>
<evidence type="ECO:0000259" key="2">
    <source>
        <dbReference type="SMART" id="SM00829"/>
    </source>
</evidence>
<dbReference type="SMART" id="SM00829">
    <property type="entry name" value="PKS_ER"/>
    <property type="match status" value="1"/>
</dbReference>
<dbReference type="PANTHER" id="PTHR44154">
    <property type="entry name" value="QUINONE OXIDOREDUCTASE"/>
    <property type="match status" value="1"/>
</dbReference>
<dbReference type="RefSeq" id="WP_013017569.1">
    <property type="nucleotide sequence ID" value="NC_013947.1"/>
</dbReference>
<dbReference type="EMBL" id="CP001778">
    <property type="protein sequence ID" value="ADD41998.1"/>
    <property type="molecule type" value="Genomic_DNA"/>
</dbReference>
<dbReference type="STRING" id="446470.Snas_2310"/>
<dbReference type="HOGENOM" id="CLU_026673_3_3_11"/>
<sequence length="310" mass="31843">MKALVAPTYGPLDKLEFAERPVPTPGTGQVLIRTHAAALNPLDIKIITGLVQEVFPVTHPFTPGLDVAGVVESVGPDVTGYAPGDDVAAFTVPLFGALAEYTLATAGPCLARRPGRLDVVQAAALPAAAMTAATMLDLAQPRPGQTVLIVGATGGVGSFAVQLATQAGARVLATARTEDADQIRALGARHAIDYSNQVTASQARAIAPGGVDIAIDLVSANLADTIPAIADGGRLVSLVGEERTGHNTRGITVVRSDMQPMPGRLGELLELADTGSLTVPVSTVYPFAEADRALADLAGKHTRGKLAVRF</sequence>
<evidence type="ECO:0000256" key="1">
    <source>
        <dbReference type="ARBA" id="ARBA00022857"/>
    </source>
</evidence>
<organism evidence="3 4">
    <name type="scientific">Stackebrandtia nassauensis (strain DSM 44728 / CIP 108903 / NRRL B-16338 / NBRC 102104 / LLR-40K-21)</name>
    <dbReference type="NCBI Taxonomy" id="446470"/>
    <lineage>
        <taxon>Bacteria</taxon>
        <taxon>Bacillati</taxon>
        <taxon>Actinomycetota</taxon>
        <taxon>Actinomycetes</taxon>
        <taxon>Glycomycetales</taxon>
        <taxon>Glycomycetaceae</taxon>
        <taxon>Stackebrandtia</taxon>
    </lineage>
</organism>
<dbReference type="Gene3D" id="3.40.50.720">
    <property type="entry name" value="NAD(P)-binding Rossmann-like Domain"/>
    <property type="match status" value="1"/>
</dbReference>
<protein>
    <submittedName>
        <fullName evidence="3">Alcohol dehydrogenase zinc-binding domain protein</fullName>
    </submittedName>
</protein>
<reference evidence="3 4" key="1">
    <citation type="journal article" date="2009" name="Stand. Genomic Sci.">
        <title>Complete genome sequence of Stackebrandtia nassauensis type strain (LLR-40K-21).</title>
        <authorList>
            <person name="Munk C."/>
            <person name="Lapidus A."/>
            <person name="Copeland A."/>
            <person name="Jando M."/>
            <person name="Mayilraj S."/>
            <person name="Glavina Del Rio T."/>
            <person name="Nolan M."/>
            <person name="Chen F."/>
            <person name="Lucas S."/>
            <person name="Tice H."/>
            <person name="Cheng J.F."/>
            <person name="Han C."/>
            <person name="Detter J.C."/>
            <person name="Bruce D."/>
            <person name="Goodwin L."/>
            <person name="Chain P."/>
            <person name="Pitluck S."/>
            <person name="Goker M."/>
            <person name="Ovchinikova G."/>
            <person name="Pati A."/>
            <person name="Ivanova N."/>
            <person name="Mavromatis K."/>
            <person name="Chen A."/>
            <person name="Palaniappan K."/>
            <person name="Land M."/>
            <person name="Hauser L."/>
            <person name="Chang Y.J."/>
            <person name="Jeffries C.D."/>
            <person name="Bristow J."/>
            <person name="Eisen J.A."/>
            <person name="Markowitz V."/>
            <person name="Hugenholtz P."/>
            <person name="Kyrpides N.C."/>
            <person name="Klenk H.P."/>
        </authorList>
    </citation>
    <scope>NUCLEOTIDE SEQUENCE [LARGE SCALE GENOMIC DNA]</scope>
    <source>
        <strain evidence="4">DSM 44728 / CIP 108903 / NRRL B-16338 / NBRC 102104 / LLR-40K-21</strain>
    </source>
</reference>
<dbReference type="InterPro" id="IPR036291">
    <property type="entry name" value="NAD(P)-bd_dom_sf"/>
</dbReference>
<keyword evidence="1" id="KW-0521">NADP</keyword>
<dbReference type="GO" id="GO:0016491">
    <property type="term" value="F:oxidoreductase activity"/>
    <property type="evidence" value="ECO:0007669"/>
    <property type="project" value="InterPro"/>
</dbReference>
<dbReference type="Pfam" id="PF13602">
    <property type="entry name" value="ADH_zinc_N_2"/>
    <property type="match status" value="1"/>
</dbReference>
<dbReference type="InterPro" id="IPR051603">
    <property type="entry name" value="Zinc-ADH_QOR/CCCR"/>
</dbReference>
<keyword evidence="4" id="KW-1185">Reference proteome</keyword>
<accession>D3Q3F7</accession>
<dbReference type="KEGG" id="sna:Snas_2310"/>
<evidence type="ECO:0000313" key="3">
    <source>
        <dbReference type="EMBL" id="ADD41998.1"/>
    </source>
</evidence>
<evidence type="ECO:0000313" key="4">
    <source>
        <dbReference type="Proteomes" id="UP000000844"/>
    </source>
</evidence>
<dbReference type="Pfam" id="PF08240">
    <property type="entry name" value="ADH_N"/>
    <property type="match status" value="1"/>
</dbReference>
<dbReference type="InterPro" id="IPR011032">
    <property type="entry name" value="GroES-like_sf"/>
</dbReference>
<name>D3Q3F7_STANL</name>
<gene>
    <name evidence="3" type="ordered locus">Snas_2310</name>
</gene>
<dbReference type="CDD" id="cd05289">
    <property type="entry name" value="MDR_like_2"/>
    <property type="match status" value="1"/>
</dbReference>
<dbReference type="AlphaFoldDB" id="D3Q3F7"/>